<feature type="chain" id="PRO_5034933514" evidence="1">
    <location>
        <begin position="17"/>
        <end position="141"/>
    </location>
</feature>
<sequence length="141" mass="15037">MRFVLYLLSFCLLVLATPVRRADDVLSLISTLNQGLQSGQISDITSTSQSLASLPTSPVTAKTRTQIAVQTVSIITLSLAKNLSGKLEDFVVNLEKCVPGVDKEIYRILSVGTVAKLRASGSSGASVLNQAELKPVVNVNY</sequence>
<dbReference type="EMBL" id="CAJMXA010004236">
    <property type="protein sequence ID" value="CAE6537860.1"/>
    <property type="molecule type" value="Genomic_DNA"/>
</dbReference>
<evidence type="ECO:0000313" key="3">
    <source>
        <dbReference type="Proteomes" id="UP000663853"/>
    </source>
</evidence>
<feature type="signal peptide" evidence="1">
    <location>
        <begin position="1"/>
        <end position="16"/>
    </location>
</feature>
<reference evidence="2" key="1">
    <citation type="submission" date="2021-01" db="EMBL/GenBank/DDBJ databases">
        <authorList>
            <person name="Kaushik A."/>
        </authorList>
    </citation>
    <scope>NUCLEOTIDE SEQUENCE</scope>
    <source>
        <strain evidence="2">AG6-10EEA</strain>
    </source>
</reference>
<proteinExistence type="predicted"/>
<name>A0A8H3DMC7_9AGAM</name>
<comment type="caution">
    <text evidence="2">The sequence shown here is derived from an EMBL/GenBank/DDBJ whole genome shotgun (WGS) entry which is preliminary data.</text>
</comment>
<dbReference type="AlphaFoldDB" id="A0A8H3DMC7"/>
<accession>A0A8H3DMC7</accession>
<keyword evidence="1" id="KW-0732">Signal</keyword>
<gene>
    <name evidence="2" type="ORF">RDB_LOCUS184780</name>
</gene>
<organism evidence="2 3">
    <name type="scientific">Rhizoctonia solani</name>
    <dbReference type="NCBI Taxonomy" id="456999"/>
    <lineage>
        <taxon>Eukaryota</taxon>
        <taxon>Fungi</taxon>
        <taxon>Dikarya</taxon>
        <taxon>Basidiomycota</taxon>
        <taxon>Agaricomycotina</taxon>
        <taxon>Agaricomycetes</taxon>
        <taxon>Cantharellales</taxon>
        <taxon>Ceratobasidiaceae</taxon>
        <taxon>Rhizoctonia</taxon>
    </lineage>
</organism>
<dbReference type="Proteomes" id="UP000663853">
    <property type="component" value="Unassembled WGS sequence"/>
</dbReference>
<evidence type="ECO:0000313" key="2">
    <source>
        <dbReference type="EMBL" id="CAE6537860.1"/>
    </source>
</evidence>
<protein>
    <submittedName>
        <fullName evidence="2">Uncharacterized protein</fullName>
    </submittedName>
</protein>
<evidence type="ECO:0000256" key="1">
    <source>
        <dbReference type="SAM" id="SignalP"/>
    </source>
</evidence>